<accession>A0ABR2Z5P9</accession>
<feature type="compositionally biased region" description="Polar residues" evidence="1">
    <location>
        <begin position="183"/>
        <end position="204"/>
    </location>
</feature>
<feature type="compositionally biased region" description="Low complexity" evidence="1">
    <location>
        <begin position="103"/>
        <end position="122"/>
    </location>
</feature>
<proteinExistence type="predicted"/>
<sequence>CNFSIAELARLQSQPASAQASEVGHGAMVQDLYHNMSGLVTELANIRNNFTHEGNSELLARCDSLTRKLAEALKSIEKPDEKNVKVKVEQSSDCNIRVKKEASSSSSIPPIVPSSSSLASSPRLQSGPSQSTSRSPNSLPQPRRSPSPVIPAASQVPQKRKRHIVDSSRGLRAQGRDTRKPSSRVNRQNVTSNFAGAENPQSRPESPLFSESGATAVDNDIGVNSEDEIMDYAELKKRPKPEVVITVPVRKKKRT</sequence>
<dbReference type="EMBL" id="JBBXMP010001396">
    <property type="protein sequence ID" value="KAL0056542.1"/>
    <property type="molecule type" value="Genomic_DNA"/>
</dbReference>
<evidence type="ECO:0000256" key="1">
    <source>
        <dbReference type="SAM" id="MobiDB-lite"/>
    </source>
</evidence>
<keyword evidence="3" id="KW-1185">Reference proteome</keyword>
<feature type="region of interest" description="Disordered" evidence="1">
    <location>
        <begin position="97"/>
        <end position="221"/>
    </location>
</feature>
<feature type="non-terminal residue" evidence="2">
    <location>
        <position position="1"/>
    </location>
</feature>
<comment type="caution">
    <text evidence="2">The sequence shown here is derived from an EMBL/GenBank/DDBJ whole genome shotgun (WGS) entry which is preliminary data.</text>
</comment>
<feature type="compositionally biased region" description="Polar residues" evidence="1">
    <location>
        <begin position="123"/>
        <end position="140"/>
    </location>
</feature>
<gene>
    <name evidence="2" type="ORF">AAF712_016853</name>
</gene>
<organism evidence="2 3">
    <name type="scientific">Marasmius tenuissimus</name>
    <dbReference type="NCBI Taxonomy" id="585030"/>
    <lineage>
        <taxon>Eukaryota</taxon>
        <taxon>Fungi</taxon>
        <taxon>Dikarya</taxon>
        <taxon>Basidiomycota</taxon>
        <taxon>Agaricomycotina</taxon>
        <taxon>Agaricomycetes</taxon>
        <taxon>Agaricomycetidae</taxon>
        <taxon>Agaricales</taxon>
        <taxon>Marasmiineae</taxon>
        <taxon>Marasmiaceae</taxon>
        <taxon>Marasmius</taxon>
    </lineage>
</organism>
<dbReference type="Proteomes" id="UP001437256">
    <property type="component" value="Unassembled WGS sequence"/>
</dbReference>
<name>A0ABR2Z5P9_9AGAR</name>
<evidence type="ECO:0000313" key="3">
    <source>
        <dbReference type="Proteomes" id="UP001437256"/>
    </source>
</evidence>
<protein>
    <submittedName>
        <fullName evidence="2">Uncharacterized protein</fullName>
    </submittedName>
</protein>
<evidence type="ECO:0000313" key="2">
    <source>
        <dbReference type="EMBL" id="KAL0056542.1"/>
    </source>
</evidence>
<reference evidence="2 3" key="1">
    <citation type="submission" date="2024-05" db="EMBL/GenBank/DDBJ databases">
        <title>A draft genome resource for the thread blight pathogen Marasmius tenuissimus strain MS-2.</title>
        <authorList>
            <person name="Yulfo-Soto G.E."/>
            <person name="Baruah I.K."/>
            <person name="Amoako-Attah I."/>
            <person name="Bukari Y."/>
            <person name="Meinhardt L.W."/>
            <person name="Bailey B.A."/>
            <person name="Cohen S.P."/>
        </authorList>
    </citation>
    <scope>NUCLEOTIDE SEQUENCE [LARGE SCALE GENOMIC DNA]</scope>
    <source>
        <strain evidence="2 3">MS-2</strain>
    </source>
</reference>